<organism evidence="7 8">
    <name type="scientific">Noviherbaspirillum pedocola</name>
    <dbReference type="NCBI Taxonomy" id="2801341"/>
    <lineage>
        <taxon>Bacteria</taxon>
        <taxon>Pseudomonadati</taxon>
        <taxon>Pseudomonadota</taxon>
        <taxon>Betaproteobacteria</taxon>
        <taxon>Burkholderiales</taxon>
        <taxon>Oxalobacteraceae</taxon>
        <taxon>Noviherbaspirillum</taxon>
    </lineage>
</organism>
<gene>
    <name evidence="7" type="ORF">JJB74_24510</name>
</gene>
<dbReference type="SUPFAM" id="SSF111369">
    <property type="entry name" value="HlyD-like secretion proteins"/>
    <property type="match status" value="1"/>
</dbReference>
<feature type="chain" id="PRO_5037529317" evidence="3">
    <location>
        <begin position="20"/>
        <end position="390"/>
    </location>
</feature>
<evidence type="ECO:0000256" key="2">
    <source>
        <dbReference type="ARBA" id="ARBA00022448"/>
    </source>
</evidence>
<dbReference type="Proteomes" id="UP000622890">
    <property type="component" value="Unassembled WGS sequence"/>
</dbReference>
<sequence length="390" mass="41690">MQPRALAAAVLLPLALLCACDSGSPPVKEAKAVNAAGNTARKDPNVVAASEEMLRQLVIKPVAMMDVRQTERIAGRIDFDQRRVARIGANVTGRVTSLHAVPGQAVAAGDLLAQLHSTELGTAQLAYVAARSRAELNARNVERARQLLAADVIGSAELQKRESELSIAMAERRAAADQLRVQGMSAAAVSALDRSGAINSASQVIATAPGVIVEHRVSQGQVVQPADTLFTIADLSRVWAVAEVPEQQIDGIQAGQRVEIEVPALGNRKIEGRLIHVSDVVDAERRTVTVRTELDNADRRLKPAMLATMLIEGLPQQKLAVPSAAVVRENDEDMVLKEQSPGSFRLTKVKLGPEQGGMRTVESGLASGERIVAEGAFHLNNERKRLLLSE</sequence>
<dbReference type="PANTHER" id="PTHR30097">
    <property type="entry name" value="CATION EFFLUX SYSTEM PROTEIN CUSB"/>
    <property type="match status" value="1"/>
</dbReference>
<reference evidence="7" key="1">
    <citation type="submission" date="2021-01" db="EMBL/GenBank/DDBJ databases">
        <title>Genome sequence of strain Noviherbaspirillum sp. DKR-6.</title>
        <authorList>
            <person name="Chaudhary D.K."/>
        </authorList>
    </citation>
    <scope>NUCLEOTIDE SEQUENCE</scope>
    <source>
        <strain evidence="7">DKR-6</strain>
    </source>
</reference>
<dbReference type="EMBL" id="JAEPBG010000014">
    <property type="protein sequence ID" value="MBK4737796.1"/>
    <property type="molecule type" value="Genomic_DNA"/>
</dbReference>
<dbReference type="GO" id="GO:0022857">
    <property type="term" value="F:transmembrane transporter activity"/>
    <property type="evidence" value="ECO:0007669"/>
    <property type="project" value="InterPro"/>
</dbReference>
<dbReference type="PROSITE" id="PS51257">
    <property type="entry name" value="PROKAR_LIPOPROTEIN"/>
    <property type="match status" value="1"/>
</dbReference>
<dbReference type="Pfam" id="PF25954">
    <property type="entry name" value="Beta-barrel_RND_2"/>
    <property type="match status" value="1"/>
</dbReference>
<proteinExistence type="inferred from homology"/>
<dbReference type="Gene3D" id="2.40.30.170">
    <property type="match status" value="1"/>
</dbReference>
<evidence type="ECO:0000256" key="3">
    <source>
        <dbReference type="SAM" id="SignalP"/>
    </source>
</evidence>
<feature type="domain" description="CzcB-like C-terminal circularly permuted SH3-like" evidence="6">
    <location>
        <begin position="319"/>
        <end position="379"/>
    </location>
</feature>
<comment type="similarity">
    <text evidence="1">Belongs to the membrane fusion protein (MFP) (TC 8.A.1) family.</text>
</comment>
<evidence type="ECO:0000313" key="7">
    <source>
        <dbReference type="EMBL" id="MBK4737796.1"/>
    </source>
</evidence>
<keyword evidence="3" id="KW-0732">Signal</keyword>
<dbReference type="AlphaFoldDB" id="A0A934SZC5"/>
<dbReference type="InterPro" id="IPR006143">
    <property type="entry name" value="RND_pump_MFP"/>
</dbReference>
<comment type="caution">
    <text evidence="7">The sequence shown here is derived from an EMBL/GenBank/DDBJ whole genome shotgun (WGS) entry which is preliminary data.</text>
</comment>
<dbReference type="Pfam" id="PF25975">
    <property type="entry name" value="CzcB_C"/>
    <property type="match status" value="1"/>
</dbReference>
<feature type="signal peptide" evidence="3">
    <location>
        <begin position="1"/>
        <end position="19"/>
    </location>
</feature>
<protein>
    <submittedName>
        <fullName evidence="7">Efflux RND transporter periplasmic adaptor subunit</fullName>
    </submittedName>
</protein>
<keyword evidence="8" id="KW-1185">Reference proteome</keyword>
<dbReference type="Pfam" id="PF25973">
    <property type="entry name" value="BSH_CzcB"/>
    <property type="match status" value="1"/>
</dbReference>
<dbReference type="RefSeq" id="WP_200596401.1">
    <property type="nucleotide sequence ID" value="NZ_JAEPBG010000014.1"/>
</dbReference>
<feature type="domain" description="CusB-like beta-barrel" evidence="4">
    <location>
        <begin position="237"/>
        <end position="311"/>
    </location>
</feature>
<evidence type="ECO:0000259" key="4">
    <source>
        <dbReference type="Pfam" id="PF25954"/>
    </source>
</evidence>
<dbReference type="Gene3D" id="2.40.50.100">
    <property type="match status" value="1"/>
</dbReference>
<feature type="domain" description="CzcB-like barrel-sandwich hybrid" evidence="5">
    <location>
        <begin position="83"/>
        <end position="234"/>
    </location>
</feature>
<evidence type="ECO:0000313" key="8">
    <source>
        <dbReference type="Proteomes" id="UP000622890"/>
    </source>
</evidence>
<evidence type="ECO:0000259" key="5">
    <source>
        <dbReference type="Pfam" id="PF25973"/>
    </source>
</evidence>
<dbReference type="FunFam" id="2.40.30.170:FF:000010">
    <property type="entry name" value="Efflux RND transporter periplasmic adaptor subunit"/>
    <property type="match status" value="1"/>
</dbReference>
<name>A0A934SZC5_9BURK</name>
<dbReference type="Gene3D" id="2.40.420.20">
    <property type="match status" value="1"/>
</dbReference>
<dbReference type="GO" id="GO:0016020">
    <property type="term" value="C:membrane"/>
    <property type="evidence" value="ECO:0007669"/>
    <property type="project" value="InterPro"/>
</dbReference>
<dbReference type="InterPro" id="IPR058647">
    <property type="entry name" value="BSH_CzcB-like"/>
</dbReference>
<dbReference type="InterPro" id="IPR058649">
    <property type="entry name" value="CzcB_C"/>
</dbReference>
<evidence type="ECO:0000256" key="1">
    <source>
        <dbReference type="ARBA" id="ARBA00009477"/>
    </source>
</evidence>
<accession>A0A934SZC5</accession>
<dbReference type="InterPro" id="IPR051909">
    <property type="entry name" value="MFP_Cation_Efflux"/>
</dbReference>
<keyword evidence="2" id="KW-0813">Transport</keyword>
<evidence type="ECO:0000259" key="6">
    <source>
        <dbReference type="Pfam" id="PF25975"/>
    </source>
</evidence>
<dbReference type="NCBIfam" id="TIGR01730">
    <property type="entry name" value="RND_mfp"/>
    <property type="match status" value="1"/>
</dbReference>
<dbReference type="InterPro" id="IPR058792">
    <property type="entry name" value="Beta-barrel_RND_2"/>
</dbReference>